<evidence type="ECO:0000313" key="13">
    <source>
        <dbReference type="EMBL" id="KAJ9599091.1"/>
    </source>
</evidence>
<evidence type="ECO:0000256" key="12">
    <source>
        <dbReference type="RuleBase" id="RU000679"/>
    </source>
</evidence>
<evidence type="ECO:0000256" key="2">
    <source>
        <dbReference type="ARBA" id="ARBA00007193"/>
    </source>
</evidence>
<proteinExistence type="inferred from homology"/>
<evidence type="ECO:0000256" key="8">
    <source>
        <dbReference type="ARBA" id="ARBA00023065"/>
    </source>
</evidence>
<evidence type="ECO:0000256" key="7">
    <source>
        <dbReference type="ARBA" id="ARBA00023053"/>
    </source>
</evidence>
<evidence type="ECO:0000313" key="14">
    <source>
        <dbReference type="Proteomes" id="UP001233999"/>
    </source>
</evidence>
<dbReference type="EMBL" id="JASPKZ010000835">
    <property type="protein sequence ID" value="KAJ9599091.1"/>
    <property type="molecule type" value="Genomic_DNA"/>
</dbReference>
<keyword evidence="9" id="KW-0472">Membrane</keyword>
<dbReference type="GO" id="GO:0016020">
    <property type="term" value="C:membrane"/>
    <property type="evidence" value="ECO:0007669"/>
    <property type="project" value="UniProtKB-SubCell"/>
</dbReference>
<evidence type="ECO:0000256" key="11">
    <source>
        <dbReference type="ARBA" id="ARBA00023303"/>
    </source>
</evidence>
<evidence type="ECO:0000256" key="6">
    <source>
        <dbReference type="ARBA" id="ARBA00022989"/>
    </source>
</evidence>
<gene>
    <name evidence="13" type="ORF">L9F63_010428</name>
</gene>
<accession>A0AAD8AHB2</accession>
<dbReference type="AlphaFoldDB" id="A0AAD8AHB2"/>
<organism evidence="13 14">
    <name type="scientific">Diploptera punctata</name>
    <name type="common">Pacific beetle cockroach</name>
    <dbReference type="NCBI Taxonomy" id="6984"/>
    <lineage>
        <taxon>Eukaryota</taxon>
        <taxon>Metazoa</taxon>
        <taxon>Ecdysozoa</taxon>
        <taxon>Arthropoda</taxon>
        <taxon>Hexapoda</taxon>
        <taxon>Insecta</taxon>
        <taxon>Pterygota</taxon>
        <taxon>Neoptera</taxon>
        <taxon>Polyneoptera</taxon>
        <taxon>Dictyoptera</taxon>
        <taxon>Blattodea</taxon>
        <taxon>Blaberoidea</taxon>
        <taxon>Blaberidae</taxon>
        <taxon>Diplopterinae</taxon>
        <taxon>Diploptera</taxon>
    </lineage>
</organism>
<evidence type="ECO:0000256" key="4">
    <source>
        <dbReference type="ARBA" id="ARBA00022461"/>
    </source>
</evidence>
<keyword evidence="11 12" id="KW-0407">Ion channel</keyword>
<evidence type="ECO:0000256" key="1">
    <source>
        <dbReference type="ARBA" id="ARBA00004141"/>
    </source>
</evidence>
<evidence type="ECO:0000256" key="5">
    <source>
        <dbReference type="ARBA" id="ARBA00022692"/>
    </source>
</evidence>
<reference evidence="13" key="2">
    <citation type="submission" date="2023-05" db="EMBL/GenBank/DDBJ databases">
        <authorList>
            <person name="Fouks B."/>
        </authorList>
    </citation>
    <scope>NUCLEOTIDE SEQUENCE</scope>
    <source>
        <strain evidence="13">Stay&amp;Tobe</strain>
        <tissue evidence="13">Testes</tissue>
    </source>
</reference>
<comment type="caution">
    <text evidence="13">The sequence shown here is derived from an EMBL/GenBank/DDBJ whole genome shotgun (WGS) entry which is preliminary data.</text>
</comment>
<sequence>MFKQHISITVEDESIKTLSIAKRKCIFLYENNLKIFGWYSYGGCLMECRYNLAIKLCGCSPHVYPQSGECTFLS</sequence>
<protein>
    <submittedName>
        <fullName evidence="13">Uncharacterized protein</fullName>
    </submittedName>
</protein>
<keyword evidence="5 12" id="KW-0812">Transmembrane</keyword>
<evidence type="ECO:0000256" key="10">
    <source>
        <dbReference type="ARBA" id="ARBA00023201"/>
    </source>
</evidence>
<dbReference type="Pfam" id="PF00858">
    <property type="entry name" value="ASC"/>
    <property type="match status" value="1"/>
</dbReference>
<dbReference type="GO" id="GO:0005272">
    <property type="term" value="F:sodium channel activity"/>
    <property type="evidence" value="ECO:0007669"/>
    <property type="project" value="UniProtKB-KW"/>
</dbReference>
<comment type="subcellular location">
    <subcellularLocation>
        <location evidence="1">Membrane</location>
        <topology evidence="1">Multi-pass membrane protein</topology>
    </subcellularLocation>
</comment>
<dbReference type="Proteomes" id="UP001233999">
    <property type="component" value="Unassembled WGS sequence"/>
</dbReference>
<keyword evidence="6" id="KW-1133">Transmembrane helix</keyword>
<evidence type="ECO:0000256" key="3">
    <source>
        <dbReference type="ARBA" id="ARBA00022448"/>
    </source>
</evidence>
<keyword evidence="3 12" id="KW-0813">Transport</keyword>
<keyword evidence="8 12" id="KW-0406">Ion transport</keyword>
<reference evidence="13" key="1">
    <citation type="journal article" date="2023" name="IScience">
        <title>Live-bearing cockroach genome reveals convergent evolutionary mechanisms linked to viviparity in insects and beyond.</title>
        <authorList>
            <person name="Fouks B."/>
            <person name="Harrison M.C."/>
            <person name="Mikhailova A.A."/>
            <person name="Marchal E."/>
            <person name="English S."/>
            <person name="Carruthers M."/>
            <person name="Jennings E.C."/>
            <person name="Chiamaka E.L."/>
            <person name="Frigard R.A."/>
            <person name="Pippel M."/>
            <person name="Attardo G.M."/>
            <person name="Benoit J.B."/>
            <person name="Bornberg-Bauer E."/>
            <person name="Tobe S.S."/>
        </authorList>
    </citation>
    <scope>NUCLEOTIDE SEQUENCE</scope>
    <source>
        <strain evidence="13">Stay&amp;Tobe</strain>
    </source>
</reference>
<dbReference type="Gene3D" id="1.10.287.820">
    <property type="entry name" value="Acid-sensing ion channel domain"/>
    <property type="match status" value="1"/>
</dbReference>
<keyword evidence="4 12" id="KW-0894">Sodium channel</keyword>
<name>A0AAD8AHB2_DIPPU</name>
<dbReference type="InterPro" id="IPR001873">
    <property type="entry name" value="ENaC"/>
</dbReference>
<keyword evidence="10 12" id="KW-0739">Sodium transport</keyword>
<comment type="similarity">
    <text evidence="2 12">Belongs to the amiloride-sensitive sodium channel (TC 1.A.6) family.</text>
</comment>
<keyword evidence="7" id="KW-0915">Sodium</keyword>
<evidence type="ECO:0000256" key="9">
    <source>
        <dbReference type="ARBA" id="ARBA00023136"/>
    </source>
</evidence>
<keyword evidence="14" id="KW-1185">Reference proteome</keyword>